<dbReference type="Pfam" id="PF00348">
    <property type="entry name" value="polyprenyl_synt"/>
    <property type="match status" value="1"/>
</dbReference>
<dbReference type="PROSITE" id="PS00444">
    <property type="entry name" value="POLYPRENYL_SYNTHASE_2"/>
    <property type="match status" value="1"/>
</dbReference>
<dbReference type="STRING" id="1542390.KX01_794"/>
<dbReference type="SUPFAM" id="SSF48576">
    <property type="entry name" value="Terpenoid synthases"/>
    <property type="match status" value="1"/>
</dbReference>
<evidence type="ECO:0000313" key="9">
    <source>
        <dbReference type="Proteomes" id="UP000182521"/>
    </source>
</evidence>
<dbReference type="FunFam" id="1.10.600.10:FF:000001">
    <property type="entry name" value="Geranylgeranyl diphosphate synthase"/>
    <property type="match status" value="1"/>
</dbReference>
<evidence type="ECO:0000256" key="7">
    <source>
        <dbReference type="RuleBase" id="RU004466"/>
    </source>
</evidence>
<accession>A0A1J0KU95</accession>
<comment type="cofactor">
    <cofactor evidence="1">
        <name>Mg(2+)</name>
        <dbReference type="ChEBI" id="CHEBI:18420"/>
    </cofactor>
</comment>
<dbReference type="AlphaFoldDB" id="A0A1J0KU95"/>
<dbReference type="GO" id="GO:0008654">
    <property type="term" value="P:phospholipid biosynthetic process"/>
    <property type="evidence" value="ECO:0007669"/>
    <property type="project" value="UniProtKB-ARBA"/>
</dbReference>
<dbReference type="SFLD" id="SFLDG01017">
    <property type="entry name" value="Polyprenyl_Transferase_Like"/>
    <property type="match status" value="1"/>
</dbReference>
<dbReference type="GO" id="GO:0004659">
    <property type="term" value="F:prenyltransferase activity"/>
    <property type="evidence" value="ECO:0007669"/>
    <property type="project" value="InterPro"/>
</dbReference>
<organism evidence="8 9">
    <name type="scientific">Francisella frigiditurris</name>
    <dbReference type="NCBI Taxonomy" id="1542390"/>
    <lineage>
        <taxon>Bacteria</taxon>
        <taxon>Pseudomonadati</taxon>
        <taxon>Pseudomonadota</taxon>
        <taxon>Gammaproteobacteria</taxon>
        <taxon>Thiotrichales</taxon>
        <taxon>Francisellaceae</taxon>
        <taxon>Francisella</taxon>
    </lineage>
</organism>
<dbReference type="NCBIfam" id="NF045485">
    <property type="entry name" value="FPPsyn"/>
    <property type="match status" value="1"/>
</dbReference>
<reference evidence="9" key="1">
    <citation type="submission" date="2014-10" db="EMBL/GenBank/DDBJ databases">
        <authorList>
            <person name="Kuske C.R."/>
            <person name="Challacombe J.F."/>
            <person name="Daligault H.E."/>
            <person name="Davenport K.W."/>
            <person name="Johnson S.L."/>
            <person name="Siddaramappa S."/>
            <person name="Petersen J.M."/>
        </authorList>
    </citation>
    <scope>NUCLEOTIDE SEQUENCE [LARGE SCALE GENOMIC DNA]</scope>
    <source>
        <strain evidence="9">CA97-1460</strain>
    </source>
</reference>
<keyword evidence="3 7" id="KW-0808">Transferase</keyword>
<proteinExistence type="inferred from homology"/>
<dbReference type="InterPro" id="IPR033749">
    <property type="entry name" value="Polyprenyl_synt_CS"/>
</dbReference>
<dbReference type="InterPro" id="IPR008949">
    <property type="entry name" value="Isoprenoid_synthase_dom_sf"/>
</dbReference>
<evidence type="ECO:0000256" key="1">
    <source>
        <dbReference type="ARBA" id="ARBA00001946"/>
    </source>
</evidence>
<keyword evidence="6" id="KW-0414">Isoprene biosynthesis</keyword>
<evidence type="ECO:0000256" key="4">
    <source>
        <dbReference type="ARBA" id="ARBA00022723"/>
    </source>
</evidence>
<dbReference type="KEGG" id="frc:KX01_794"/>
<dbReference type="EMBL" id="CP009654">
    <property type="protein sequence ID" value="APC97360.1"/>
    <property type="molecule type" value="Genomic_DNA"/>
</dbReference>
<dbReference type="GO" id="GO:0046872">
    <property type="term" value="F:metal ion binding"/>
    <property type="evidence" value="ECO:0007669"/>
    <property type="project" value="UniProtKB-KW"/>
</dbReference>
<dbReference type="CDD" id="cd00685">
    <property type="entry name" value="Trans_IPPS_HT"/>
    <property type="match status" value="1"/>
</dbReference>
<comment type="similarity">
    <text evidence="2 7">Belongs to the FPP/GGPP synthase family.</text>
</comment>
<dbReference type="InterPro" id="IPR000092">
    <property type="entry name" value="Polyprenyl_synt"/>
</dbReference>
<evidence type="ECO:0000256" key="2">
    <source>
        <dbReference type="ARBA" id="ARBA00006706"/>
    </source>
</evidence>
<protein>
    <submittedName>
        <fullName evidence="8">Geranyltranstransferase</fullName>
    </submittedName>
</protein>
<dbReference type="GO" id="GO:0005737">
    <property type="term" value="C:cytoplasm"/>
    <property type="evidence" value="ECO:0007669"/>
    <property type="project" value="UniProtKB-ARBA"/>
</dbReference>
<evidence type="ECO:0000256" key="6">
    <source>
        <dbReference type="ARBA" id="ARBA00023229"/>
    </source>
</evidence>
<keyword evidence="5" id="KW-0460">Magnesium</keyword>
<evidence type="ECO:0000256" key="5">
    <source>
        <dbReference type="ARBA" id="ARBA00022842"/>
    </source>
</evidence>
<sequence>MANISQTSIIKDFEQFSDSYLNSIQSPSNKLIEAVKYSLLNGGKRIRAQFVYTIGEMFKINYFECHKLAFAIESIHAYSLIHDDLPAMDNDSLRRGKPTSHIKFGEATAILAGDALQTLAFEILQNLETSDIKNFKKINKYLANCSGIQGMVSGQQLDIEGEDKPLALNELNTIHTNKTAKMFCASFILPFLLSSKKNDADIEIILSSLAISIGLCFQIKDDILDVTENSKTLGKTANKDASSQKSTYVSILGLNGAREALIKELESINKYTSMLKELGFNCLNLEKLIKIVIDRNY</sequence>
<evidence type="ECO:0000313" key="8">
    <source>
        <dbReference type="EMBL" id="APC97360.1"/>
    </source>
</evidence>
<dbReference type="GO" id="GO:0016114">
    <property type="term" value="P:terpenoid biosynthetic process"/>
    <property type="evidence" value="ECO:0007669"/>
    <property type="project" value="UniProtKB-ARBA"/>
</dbReference>
<dbReference type="PANTHER" id="PTHR43281:SF1">
    <property type="entry name" value="FARNESYL DIPHOSPHATE SYNTHASE"/>
    <property type="match status" value="1"/>
</dbReference>
<evidence type="ECO:0000256" key="3">
    <source>
        <dbReference type="ARBA" id="ARBA00022679"/>
    </source>
</evidence>
<keyword evidence="4" id="KW-0479">Metal-binding</keyword>
<dbReference type="InterPro" id="IPR053378">
    <property type="entry name" value="Prenyl_diphosphate_synthase"/>
</dbReference>
<keyword evidence="9" id="KW-1185">Reference proteome</keyword>
<gene>
    <name evidence="8" type="ORF">KX01_794</name>
</gene>
<name>A0A1J0KU95_9GAMM</name>
<dbReference type="PANTHER" id="PTHR43281">
    <property type="entry name" value="FARNESYL DIPHOSPHATE SYNTHASE"/>
    <property type="match status" value="1"/>
</dbReference>
<dbReference type="PROSITE" id="PS00723">
    <property type="entry name" value="POLYPRENYL_SYNTHASE_1"/>
    <property type="match status" value="1"/>
</dbReference>
<dbReference type="Gene3D" id="1.10.600.10">
    <property type="entry name" value="Farnesyl Diphosphate Synthase"/>
    <property type="match status" value="1"/>
</dbReference>
<dbReference type="SFLD" id="SFLDS00005">
    <property type="entry name" value="Isoprenoid_Synthase_Type_I"/>
    <property type="match status" value="1"/>
</dbReference>
<dbReference type="Proteomes" id="UP000182521">
    <property type="component" value="Chromosome"/>
</dbReference>